<reference evidence="1" key="1">
    <citation type="submission" date="2021-02" db="EMBL/GenBank/DDBJ databases">
        <authorList>
            <consortium name="DOE Joint Genome Institute"/>
            <person name="Ahrendt S."/>
            <person name="Looney B.P."/>
            <person name="Miyauchi S."/>
            <person name="Morin E."/>
            <person name="Drula E."/>
            <person name="Courty P.E."/>
            <person name="Chicoki N."/>
            <person name="Fauchery L."/>
            <person name="Kohler A."/>
            <person name="Kuo A."/>
            <person name="Labutti K."/>
            <person name="Pangilinan J."/>
            <person name="Lipzen A."/>
            <person name="Riley R."/>
            <person name="Andreopoulos W."/>
            <person name="He G."/>
            <person name="Johnson J."/>
            <person name="Barry K.W."/>
            <person name="Grigoriev I.V."/>
            <person name="Nagy L."/>
            <person name="Hibbett D."/>
            <person name="Henrissat B."/>
            <person name="Matheny P.B."/>
            <person name="Labbe J."/>
            <person name="Martin F."/>
        </authorList>
    </citation>
    <scope>NUCLEOTIDE SEQUENCE</scope>
    <source>
        <strain evidence="1">FP105234-sp</strain>
    </source>
</reference>
<name>A0ACB8S810_9AGAM</name>
<sequence>MPGGAWSAIAETFPGKPTWDVKEIPDLTGKVVIVTGGNAGVGRETVKALLQHNAKVYLAARSEERAQEAITALKTDTGKEAIFLKLDLADLVKVKAAAEEFLSKEEQLHILFLNAGVMACPVDWTTKQGYDMQFGTNVIGHFYFTQLLLPALLAVKAASPTQEKARVVTTSSSAGYLIKDIFWDAIVDGPARRKLEPYPLYHSSKLGNMVVARELASRYGDSIVSTCVNPGNLKTELQQHLPWIQVQVFKLVMHEASRGALTQLRAGTSPEGADWNGQFLKPWGRLGKANPKAEDPAVGKRLWALLEAETSKY</sequence>
<organism evidence="1 2">
    <name type="scientific">Auriscalpium vulgare</name>
    <dbReference type="NCBI Taxonomy" id="40419"/>
    <lineage>
        <taxon>Eukaryota</taxon>
        <taxon>Fungi</taxon>
        <taxon>Dikarya</taxon>
        <taxon>Basidiomycota</taxon>
        <taxon>Agaricomycotina</taxon>
        <taxon>Agaricomycetes</taxon>
        <taxon>Russulales</taxon>
        <taxon>Auriscalpiaceae</taxon>
        <taxon>Auriscalpium</taxon>
    </lineage>
</organism>
<keyword evidence="2" id="KW-1185">Reference proteome</keyword>
<protein>
    <submittedName>
        <fullName evidence="1">NAD(P)-binding protein</fullName>
    </submittedName>
</protein>
<accession>A0ACB8S810</accession>
<evidence type="ECO:0000313" key="2">
    <source>
        <dbReference type="Proteomes" id="UP000814033"/>
    </source>
</evidence>
<proteinExistence type="predicted"/>
<dbReference type="Proteomes" id="UP000814033">
    <property type="component" value="Unassembled WGS sequence"/>
</dbReference>
<evidence type="ECO:0000313" key="1">
    <source>
        <dbReference type="EMBL" id="KAI0052000.1"/>
    </source>
</evidence>
<reference evidence="1" key="2">
    <citation type="journal article" date="2022" name="New Phytol.">
        <title>Evolutionary transition to the ectomycorrhizal habit in the genomes of a hyperdiverse lineage of mushroom-forming fungi.</title>
        <authorList>
            <person name="Looney B."/>
            <person name="Miyauchi S."/>
            <person name="Morin E."/>
            <person name="Drula E."/>
            <person name="Courty P.E."/>
            <person name="Kohler A."/>
            <person name="Kuo A."/>
            <person name="LaButti K."/>
            <person name="Pangilinan J."/>
            <person name="Lipzen A."/>
            <person name="Riley R."/>
            <person name="Andreopoulos W."/>
            <person name="He G."/>
            <person name="Johnson J."/>
            <person name="Nolan M."/>
            <person name="Tritt A."/>
            <person name="Barry K.W."/>
            <person name="Grigoriev I.V."/>
            <person name="Nagy L.G."/>
            <person name="Hibbett D."/>
            <person name="Henrissat B."/>
            <person name="Matheny P.B."/>
            <person name="Labbe J."/>
            <person name="Martin F.M."/>
        </authorList>
    </citation>
    <scope>NUCLEOTIDE SEQUENCE</scope>
    <source>
        <strain evidence="1">FP105234-sp</strain>
    </source>
</reference>
<dbReference type="EMBL" id="MU275848">
    <property type="protein sequence ID" value="KAI0052000.1"/>
    <property type="molecule type" value="Genomic_DNA"/>
</dbReference>
<comment type="caution">
    <text evidence="1">The sequence shown here is derived from an EMBL/GenBank/DDBJ whole genome shotgun (WGS) entry which is preliminary data.</text>
</comment>
<gene>
    <name evidence="1" type="ORF">FA95DRAFT_1602234</name>
</gene>